<sequence length="356" mass="36163">MTTASHVPAPAGQDLIVSGIGVVTPWSDTPATAVRAARPAVSGGWFDHRERLGRRGYKYLPSATQYFLAATKQAIADTGLPLDGADGADDADRAAGAGAAGGARLAAEERRGAAVGTNSAAAALHDEMDRTVLAEGADALSPATAPYFSINLFGSRLATEHALKGFNLTLTSPRTAGLEALESGARSVRLGRASWLLAGATEEALPGTQAGADLSERGAVALVLEPTERVRAREGRGYGHCRVRSFFLPPRTAAGPRGADRVRERIGAALASMCAGPVPEHRVIAVVDESPVATAVATALGPAASLVRAGAGSLEPLLQVAGALAGLTGPVAVVTAAREGNLAVALLTPPECPRRG</sequence>
<reference evidence="3 4" key="1">
    <citation type="submission" date="2020-08" db="EMBL/GenBank/DDBJ databases">
        <title>A novel species.</title>
        <authorList>
            <person name="Gao J."/>
        </authorList>
    </citation>
    <scope>NUCLEOTIDE SEQUENCE [LARGE SCALE GENOMIC DNA]</scope>
    <source>
        <strain evidence="3 4">CRPJ-33</strain>
    </source>
</reference>
<keyword evidence="4" id="KW-1185">Reference proteome</keyword>
<dbReference type="Gene3D" id="3.40.47.10">
    <property type="match status" value="1"/>
</dbReference>
<dbReference type="EMBL" id="CP060825">
    <property type="protein sequence ID" value="QNP64485.1"/>
    <property type="molecule type" value="Genomic_DNA"/>
</dbReference>
<dbReference type="InterPro" id="IPR014030">
    <property type="entry name" value="Ketoacyl_synth_N"/>
</dbReference>
<name>A0A7H0HVB9_9ACTN</name>
<dbReference type="KEGG" id="sgj:IAG43_17250"/>
<evidence type="ECO:0000313" key="3">
    <source>
        <dbReference type="EMBL" id="QNP64485.1"/>
    </source>
</evidence>
<feature type="domain" description="Beta-ketoacyl synthase-like N-terminal" evidence="2">
    <location>
        <begin position="60"/>
        <end position="206"/>
    </location>
</feature>
<accession>A0A7H0HVB9</accession>
<dbReference type="Proteomes" id="UP000516230">
    <property type="component" value="Chromosome"/>
</dbReference>
<dbReference type="PANTHER" id="PTHR11712">
    <property type="entry name" value="POLYKETIDE SYNTHASE-RELATED"/>
    <property type="match status" value="1"/>
</dbReference>
<gene>
    <name evidence="3" type="ORF">IAG43_17250</name>
</gene>
<dbReference type="Pfam" id="PF00109">
    <property type="entry name" value="ketoacyl-synt"/>
    <property type="match status" value="1"/>
</dbReference>
<keyword evidence="1" id="KW-0808">Transferase</keyword>
<dbReference type="GO" id="GO:0004315">
    <property type="term" value="F:3-oxoacyl-[acyl-carrier-protein] synthase activity"/>
    <property type="evidence" value="ECO:0007669"/>
    <property type="project" value="TreeGrafter"/>
</dbReference>
<evidence type="ECO:0000313" key="4">
    <source>
        <dbReference type="Proteomes" id="UP000516230"/>
    </source>
</evidence>
<proteinExistence type="predicted"/>
<dbReference type="RefSeq" id="WP_187741618.1">
    <property type="nucleotide sequence ID" value="NZ_CP060825.1"/>
</dbReference>
<evidence type="ECO:0000259" key="2">
    <source>
        <dbReference type="Pfam" id="PF00109"/>
    </source>
</evidence>
<protein>
    <submittedName>
        <fullName evidence="3">3-oxoacyl-ACP synthase</fullName>
    </submittedName>
</protein>
<dbReference type="InterPro" id="IPR016039">
    <property type="entry name" value="Thiolase-like"/>
</dbReference>
<dbReference type="AlphaFoldDB" id="A0A7H0HVB9"/>
<evidence type="ECO:0000256" key="1">
    <source>
        <dbReference type="ARBA" id="ARBA00022679"/>
    </source>
</evidence>
<dbReference type="GO" id="GO:0006633">
    <property type="term" value="P:fatty acid biosynthetic process"/>
    <property type="evidence" value="ECO:0007669"/>
    <property type="project" value="TreeGrafter"/>
</dbReference>
<dbReference type="InterPro" id="IPR000794">
    <property type="entry name" value="Beta-ketoacyl_synthase"/>
</dbReference>
<organism evidence="3 4">
    <name type="scientific">Streptomyces genisteinicus</name>
    <dbReference type="NCBI Taxonomy" id="2768068"/>
    <lineage>
        <taxon>Bacteria</taxon>
        <taxon>Bacillati</taxon>
        <taxon>Actinomycetota</taxon>
        <taxon>Actinomycetes</taxon>
        <taxon>Kitasatosporales</taxon>
        <taxon>Streptomycetaceae</taxon>
        <taxon>Streptomyces</taxon>
    </lineage>
</organism>
<dbReference type="SUPFAM" id="SSF53901">
    <property type="entry name" value="Thiolase-like"/>
    <property type="match status" value="1"/>
</dbReference>
<dbReference type="PANTHER" id="PTHR11712:SF336">
    <property type="entry name" value="3-OXOACYL-[ACYL-CARRIER-PROTEIN] SYNTHASE, MITOCHONDRIAL"/>
    <property type="match status" value="1"/>
</dbReference>